<sequence length="92" mass="9628">MPTPASRAEEVAERLTATGLTPEVKDQKNHFLVEAKVPAQASPESWKGLLGALETADHFGQEVSAGGMTVWAAIRKGTPAAAPAARGHGRQL</sequence>
<dbReference type="Proteomes" id="UP000176087">
    <property type="component" value="Unassembled WGS sequence"/>
</dbReference>
<dbReference type="EMBL" id="LJGT01000038">
    <property type="protein sequence ID" value="OEU90355.1"/>
    <property type="molecule type" value="Genomic_DNA"/>
</dbReference>
<protein>
    <submittedName>
        <fullName evidence="1">Uncharacterized protein</fullName>
    </submittedName>
</protein>
<dbReference type="STRING" id="933944.AN215_12745"/>
<dbReference type="RefSeq" id="WP_070009215.1">
    <property type="nucleotide sequence ID" value="NZ_LJGS01000036.1"/>
</dbReference>
<comment type="caution">
    <text evidence="1">The sequence shown here is derived from an EMBL/GenBank/DDBJ whole genome shotgun (WGS) entry which is preliminary data.</text>
</comment>
<reference evidence="1 2" key="1">
    <citation type="journal article" date="2016" name="Front. Microbiol.">
        <title>Comparative Genomics Analysis of Streptomyces Species Reveals Their Adaptation to the Marine Environment and Their Diversity at the Genomic Level.</title>
        <authorList>
            <person name="Tian X."/>
            <person name="Zhang Z."/>
            <person name="Yang T."/>
            <person name="Chen M."/>
            <person name="Li J."/>
            <person name="Chen F."/>
            <person name="Yang J."/>
            <person name="Li W."/>
            <person name="Zhang B."/>
            <person name="Zhang Z."/>
            <person name="Wu J."/>
            <person name="Zhang C."/>
            <person name="Long L."/>
            <person name="Xiao J."/>
        </authorList>
    </citation>
    <scope>NUCLEOTIDE SEQUENCE [LARGE SCALE GENOMIC DNA]</scope>
    <source>
        <strain evidence="1 2">SCSIO 10390</strain>
    </source>
</reference>
<dbReference type="OrthoDB" id="4302482at2"/>
<proteinExistence type="predicted"/>
<name>A0A1E7JQ32_9ACTN</name>
<keyword evidence="2" id="KW-1185">Reference proteome</keyword>
<gene>
    <name evidence="1" type="ORF">AN215_12745</name>
</gene>
<dbReference type="AlphaFoldDB" id="A0A1E7JQ32"/>
<organism evidence="1 2">
    <name type="scientific">Streptomyces abyssalis</name>
    <dbReference type="NCBI Taxonomy" id="933944"/>
    <lineage>
        <taxon>Bacteria</taxon>
        <taxon>Bacillati</taxon>
        <taxon>Actinomycetota</taxon>
        <taxon>Actinomycetes</taxon>
        <taxon>Kitasatosporales</taxon>
        <taxon>Streptomycetaceae</taxon>
        <taxon>Streptomyces</taxon>
    </lineage>
</organism>
<evidence type="ECO:0000313" key="2">
    <source>
        <dbReference type="Proteomes" id="UP000176087"/>
    </source>
</evidence>
<evidence type="ECO:0000313" key="1">
    <source>
        <dbReference type="EMBL" id="OEU90355.1"/>
    </source>
</evidence>
<accession>A0A1E7JQ32</accession>